<feature type="domain" description="Peptidase C45 hydrolase" evidence="1">
    <location>
        <begin position="186"/>
        <end position="324"/>
    </location>
</feature>
<protein>
    <submittedName>
        <fullName evidence="2">Acyl-coenzyme A:6-aminopenicillanic acid acyl-transferase</fullName>
    </submittedName>
</protein>
<evidence type="ECO:0000313" key="3">
    <source>
        <dbReference type="Proteomes" id="UP000204221"/>
    </source>
</evidence>
<dbReference type="GO" id="GO:0016740">
    <property type="term" value="F:transferase activity"/>
    <property type="evidence" value="ECO:0007669"/>
    <property type="project" value="UniProtKB-KW"/>
</dbReference>
<dbReference type="KEGG" id="ahg:AHOG_16405"/>
<name>A0A221W632_9PSEU</name>
<keyword evidence="2" id="KW-0808">Transferase</keyword>
<dbReference type="EMBL" id="CP022521">
    <property type="protein sequence ID" value="ASO20907.1"/>
    <property type="molecule type" value="Genomic_DNA"/>
</dbReference>
<evidence type="ECO:0000259" key="1">
    <source>
        <dbReference type="Pfam" id="PF03417"/>
    </source>
</evidence>
<sequence>MNQTTTGRTEAEVVAGGGPDDILTVRRLALRGSQTDIGRALATEAGTRFGWAPPPVADTLRNRARRRWFAREWPAHHARMLGVAEAFGLDPERDDLDFSTIVSGAADFGCSAVWYPPQAASDGHGRIVRNFDFFTGDWQGLLAAIDGDTPAATPAGPRICETPYVVDLVPDEGPASTAISIFGLDGATDGVNEHGLAVVLLMADVETARADGAAQPTAGLNPTQVPRFLLDTCADAEEAKEALLSTKQYDDGTPCHHLIADAAGRGFVWERSPHGDEHIIEVDDGPLCVTNHLLHRHPVVAELPPDNTDSHETYGRMRTLTSRTRESGQTASTPETMRADLDAVAPRTDPSWRAVWRTVVDVHDRSLNARFYLGEGSDGAMRTSAEVRLPVGRR</sequence>
<dbReference type="InterPro" id="IPR047794">
    <property type="entry name" value="C45_proenzyme-like"/>
</dbReference>
<dbReference type="InterPro" id="IPR005079">
    <property type="entry name" value="Peptidase_C45_hydrolase"/>
</dbReference>
<dbReference type="SUPFAM" id="SSF56235">
    <property type="entry name" value="N-terminal nucleophile aminohydrolases (Ntn hydrolases)"/>
    <property type="match status" value="1"/>
</dbReference>
<proteinExistence type="predicted"/>
<reference evidence="2 3" key="1">
    <citation type="submission" date="2017-07" db="EMBL/GenBank/DDBJ databases">
        <title>Complete genome sequence of Actinoalloteichus hoggarensis DSM 45943, type strain of Actinoalloteichus hoggarensis.</title>
        <authorList>
            <person name="Ruckert C."/>
            <person name="Nouioui I."/>
            <person name="Willmese J."/>
            <person name="van Wezel G."/>
            <person name="Klenk H.-P."/>
            <person name="Kalinowski J."/>
            <person name="Zotchev S.B."/>
        </authorList>
    </citation>
    <scope>NUCLEOTIDE SEQUENCE [LARGE SCALE GENOMIC DNA]</scope>
    <source>
        <strain evidence="2 3">DSM 45943</strain>
    </source>
</reference>
<dbReference type="Gene3D" id="3.60.60.10">
    <property type="entry name" value="Penicillin V Acylase, Chain A"/>
    <property type="match status" value="1"/>
</dbReference>
<organism evidence="2 3">
    <name type="scientific">Actinoalloteichus hoggarensis</name>
    <dbReference type="NCBI Taxonomy" id="1470176"/>
    <lineage>
        <taxon>Bacteria</taxon>
        <taxon>Bacillati</taxon>
        <taxon>Actinomycetota</taxon>
        <taxon>Actinomycetes</taxon>
        <taxon>Pseudonocardiales</taxon>
        <taxon>Pseudonocardiaceae</taxon>
        <taxon>Actinoalloteichus</taxon>
    </lineage>
</organism>
<dbReference type="RefSeq" id="WP_093942174.1">
    <property type="nucleotide sequence ID" value="NZ_CP022521.1"/>
</dbReference>
<dbReference type="OrthoDB" id="3501755at2"/>
<dbReference type="AlphaFoldDB" id="A0A221W632"/>
<dbReference type="InterPro" id="IPR029055">
    <property type="entry name" value="Ntn_hydrolases_N"/>
</dbReference>
<dbReference type="NCBIfam" id="NF040521">
    <property type="entry name" value="C45_proenzyme"/>
    <property type="match status" value="1"/>
</dbReference>
<evidence type="ECO:0000313" key="2">
    <source>
        <dbReference type="EMBL" id="ASO20907.1"/>
    </source>
</evidence>
<dbReference type="Proteomes" id="UP000204221">
    <property type="component" value="Chromosome"/>
</dbReference>
<gene>
    <name evidence="2" type="ORF">AHOG_16405</name>
</gene>
<accession>A0A221W632</accession>
<keyword evidence="3" id="KW-1185">Reference proteome</keyword>
<dbReference type="Pfam" id="PF03417">
    <property type="entry name" value="AAT"/>
    <property type="match status" value="1"/>
</dbReference>